<dbReference type="NCBIfam" id="TIGR00360">
    <property type="entry name" value="ComEC_N-term"/>
    <property type="match status" value="1"/>
</dbReference>
<feature type="transmembrane region" description="Helical" evidence="6">
    <location>
        <begin position="375"/>
        <end position="398"/>
    </location>
</feature>
<evidence type="ECO:0000256" key="4">
    <source>
        <dbReference type="ARBA" id="ARBA00022989"/>
    </source>
</evidence>
<dbReference type="Proteomes" id="UP000698924">
    <property type="component" value="Unassembled WGS sequence"/>
</dbReference>
<evidence type="ECO:0000256" key="5">
    <source>
        <dbReference type="ARBA" id="ARBA00023136"/>
    </source>
</evidence>
<feature type="transmembrane region" description="Helical" evidence="6">
    <location>
        <begin position="467"/>
        <end position="488"/>
    </location>
</feature>
<dbReference type="InterPro" id="IPR004477">
    <property type="entry name" value="ComEC_N"/>
</dbReference>
<accession>A0AA41DDT1</accession>
<dbReference type="Pfam" id="PF03772">
    <property type="entry name" value="Competence"/>
    <property type="match status" value="1"/>
</dbReference>
<protein>
    <submittedName>
        <fullName evidence="9">ComEC/Rec2 family competence protein</fullName>
    </submittedName>
</protein>
<feature type="transmembrane region" description="Helical" evidence="6">
    <location>
        <begin position="410"/>
        <end position="428"/>
    </location>
</feature>
<evidence type="ECO:0000256" key="1">
    <source>
        <dbReference type="ARBA" id="ARBA00004651"/>
    </source>
</evidence>
<feature type="domain" description="DUF4131" evidence="8">
    <location>
        <begin position="21"/>
        <end position="176"/>
    </location>
</feature>
<keyword evidence="4 6" id="KW-1133">Transmembrane helix</keyword>
<dbReference type="PANTHER" id="PTHR30619:SF1">
    <property type="entry name" value="RECOMBINATION PROTEIN 2"/>
    <property type="match status" value="1"/>
</dbReference>
<dbReference type="InterPro" id="IPR025405">
    <property type="entry name" value="DUF4131"/>
</dbReference>
<evidence type="ECO:0000313" key="9">
    <source>
        <dbReference type="EMBL" id="MBM6858690.1"/>
    </source>
</evidence>
<gene>
    <name evidence="9" type="ORF">H6D15_13975</name>
</gene>
<proteinExistence type="predicted"/>
<feature type="transmembrane region" description="Helical" evidence="6">
    <location>
        <begin position="494"/>
        <end position="515"/>
    </location>
</feature>
<keyword evidence="2" id="KW-1003">Cell membrane</keyword>
<organism evidence="9 10">
    <name type="scientific">Caecibacteroides pullorum</name>
    <dbReference type="NCBI Taxonomy" id="2725562"/>
    <lineage>
        <taxon>Bacteria</taxon>
        <taxon>Pseudomonadati</taxon>
        <taxon>Bacteroidota</taxon>
        <taxon>Bacteroidia</taxon>
        <taxon>Bacteroidales</taxon>
        <taxon>Bacteroidaceae</taxon>
        <taxon>Caecibacteroides</taxon>
    </lineage>
</organism>
<dbReference type="PANTHER" id="PTHR30619">
    <property type="entry name" value="DNA INTERNALIZATION/COMPETENCE PROTEIN COMEC/REC2"/>
    <property type="match status" value="1"/>
</dbReference>
<evidence type="ECO:0000259" key="8">
    <source>
        <dbReference type="Pfam" id="PF13567"/>
    </source>
</evidence>
<keyword evidence="5 6" id="KW-0472">Membrane</keyword>
<feature type="domain" description="ComEC/Rec2-related protein" evidence="7">
    <location>
        <begin position="220"/>
        <end position="486"/>
    </location>
</feature>
<evidence type="ECO:0000256" key="3">
    <source>
        <dbReference type="ARBA" id="ARBA00022692"/>
    </source>
</evidence>
<feature type="transmembrane region" description="Helical" evidence="6">
    <location>
        <begin position="244"/>
        <end position="267"/>
    </location>
</feature>
<dbReference type="Pfam" id="PF13567">
    <property type="entry name" value="DUF4131"/>
    <property type="match status" value="1"/>
</dbReference>
<keyword evidence="10" id="KW-1185">Reference proteome</keyword>
<reference evidence="9 10" key="1">
    <citation type="journal article" date="2021" name="Sci. Rep.">
        <title>The distribution of antibiotic resistance genes in chicken gut microbiota commensals.</title>
        <authorList>
            <person name="Juricova H."/>
            <person name="Matiasovicova J."/>
            <person name="Kubasova T."/>
            <person name="Cejkova D."/>
            <person name="Rychlik I."/>
        </authorList>
    </citation>
    <scope>NUCLEOTIDE SEQUENCE [LARGE SCALE GENOMIC DNA]</scope>
    <source>
        <strain evidence="9 10">An421</strain>
    </source>
</reference>
<dbReference type="GO" id="GO:0005886">
    <property type="term" value="C:plasma membrane"/>
    <property type="evidence" value="ECO:0007669"/>
    <property type="project" value="UniProtKB-SubCell"/>
</dbReference>
<evidence type="ECO:0000256" key="2">
    <source>
        <dbReference type="ARBA" id="ARBA00022475"/>
    </source>
</evidence>
<feature type="transmembrane region" description="Helical" evidence="6">
    <location>
        <begin position="319"/>
        <end position="338"/>
    </location>
</feature>
<feature type="transmembrane region" description="Helical" evidence="6">
    <location>
        <begin position="12"/>
        <end position="35"/>
    </location>
</feature>
<keyword evidence="3 6" id="KW-0812">Transmembrane</keyword>
<dbReference type="AlphaFoldDB" id="A0AA41DDT1"/>
<comment type="caution">
    <text evidence="9">The sequence shown here is derived from an EMBL/GenBank/DDBJ whole genome shotgun (WGS) entry which is preliminary data.</text>
</comment>
<feature type="transmembrane region" description="Helical" evidence="6">
    <location>
        <begin position="279"/>
        <end position="299"/>
    </location>
</feature>
<evidence type="ECO:0000256" key="6">
    <source>
        <dbReference type="SAM" id="Phobius"/>
    </source>
</evidence>
<evidence type="ECO:0000313" key="10">
    <source>
        <dbReference type="Proteomes" id="UP000698924"/>
    </source>
</evidence>
<comment type="subcellular location">
    <subcellularLocation>
        <location evidence="1">Cell membrane</location>
        <topology evidence="1">Multi-pass membrane protein</topology>
    </subcellularLocation>
</comment>
<name>A0AA41DDT1_9BACT</name>
<sequence>MPLVIGIVCGDAFPHAVPMIVCLGIMVLLAFLLPVCFFMNWKYWFGGFLFLLIITTGYTLAARQLSDTAFPISNRPAIYQVTINQTPENKARSILCPAVVTLTSSKDSALTSVHNHPQVLLYFQQDSIAATLKRGDRLWIHARIAPPPHKGIPHEFDYARFLQRRGISGTSFIPSGHWQKAGHDSLRTFRQKAADHQEKIVNLYRELGFQGDELAILSALTVGDKDDLSEDIIETYSITGASHVLALSGLHIGFLYALLWFLTAPIWKRFRYLKLPSLALIIILLWGFAFLTGLSPSVVRSVCMFSILTLSHLQPEKSISANTLAATAFFMLIIHPMWLFDVGFQLSFAAVTSILMFYSRLNHLYRSRYWLIRKIWSLMSVSIAAQIGTAPLVIFYFARFSTHFLLTNLWVIPMVSFILYAAIILLLLTPFEPLPTLIAPYIEKLIQIQNSVLQQIELWPYASLDHLYLDAYEVFLIYLILLLFYRFLELRIPTNAYALLSALLIFSIYHTTILVRHTPSPGIAFYNIPDCPSVHCLSNGTQSWLVCSDSIPRTNWLRQSLATHWNSMGLNTPLVLTQQYNNLPILLENNILTYKGKRICLLNHNRWNTRTAEHPLPIHILYISHGYRGSINELTSLFHIQTVILDGSLSNYSKKIITTECLQLGISYRLLDQEGYIHIPLK</sequence>
<dbReference type="InterPro" id="IPR052159">
    <property type="entry name" value="Competence_DNA_uptake"/>
</dbReference>
<feature type="transmembrane region" description="Helical" evidence="6">
    <location>
        <begin position="41"/>
        <end position="61"/>
    </location>
</feature>
<dbReference type="EMBL" id="JACJMO010000034">
    <property type="protein sequence ID" value="MBM6858690.1"/>
    <property type="molecule type" value="Genomic_DNA"/>
</dbReference>
<evidence type="ECO:0000259" key="7">
    <source>
        <dbReference type="Pfam" id="PF03772"/>
    </source>
</evidence>